<dbReference type="OrthoDB" id="1932911at2"/>
<dbReference type="AlphaFoldDB" id="A0A1D9NY42"/>
<sequence>MINWSTIGKVACGFVLGTAGVKILSSKDAKKCYTHVTAAAYRCKDACLETYTNIKENCQDISADAKEINEKRYADERAKEIEDAKAVLANAETEAANA</sequence>
<organism evidence="2 3">
    <name type="scientific">Butyrivibrio hungatei</name>
    <dbReference type="NCBI Taxonomy" id="185008"/>
    <lineage>
        <taxon>Bacteria</taxon>
        <taxon>Bacillati</taxon>
        <taxon>Bacillota</taxon>
        <taxon>Clostridia</taxon>
        <taxon>Lachnospirales</taxon>
        <taxon>Lachnospiraceae</taxon>
        <taxon>Butyrivibrio</taxon>
    </lineage>
</organism>
<dbReference type="InterPro" id="IPR046092">
    <property type="entry name" value="DUF6110"/>
</dbReference>
<keyword evidence="3" id="KW-1185">Reference proteome</keyword>
<feature type="coiled-coil region" evidence="1">
    <location>
        <begin position="51"/>
        <end position="94"/>
    </location>
</feature>
<proteinExistence type="predicted"/>
<protein>
    <submittedName>
        <fullName evidence="2">Uncharacterized protein</fullName>
    </submittedName>
</protein>
<name>A0A1D9NY42_9FIRM</name>
<dbReference type="KEGG" id="bhu:bhn_I0273"/>
<accession>A0A1D9NY42</accession>
<gene>
    <name evidence="2" type="ORF">bhn_I0273</name>
</gene>
<dbReference type="EMBL" id="CP017831">
    <property type="protein sequence ID" value="AOZ95308.1"/>
    <property type="molecule type" value="Genomic_DNA"/>
</dbReference>
<dbReference type="Pfam" id="PF19605">
    <property type="entry name" value="DUF6110"/>
    <property type="match status" value="1"/>
</dbReference>
<reference evidence="3" key="1">
    <citation type="submission" date="2016-10" db="EMBL/GenBank/DDBJ databases">
        <title>The complete genome sequence of the rumen bacterium Butyrivibrio hungatei MB2003.</title>
        <authorList>
            <person name="Palevich N."/>
            <person name="Kelly W.J."/>
            <person name="Leahy S.C."/>
            <person name="Altermann E."/>
            <person name="Rakonjac J."/>
            <person name="Attwood G.T."/>
        </authorList>
    </citation>
    <scope>NUCLEOTIDE SEQUENCE [LARGE SCALE GENOMIC DNA]</scope>
    <source>
        <strain evidence="3">MB2003</strain>
    </source>
</reference>
<evidence type="ECO:0000313" key="3">
    <source>
        <dbReference type="Proteomes" id="UP000179284"/>
    </source>
</evidence>
<dbReference type="Proteomes" id="UP000179284">
    <property type="component" value="Chromosome I"/>
</dbReference>
<keyword evidence="1" id="KW-0175">Coiled coil</keyword>
<evidence type="ECO:0000256" key="1">
    <source>
        <dbReference type="SAM" id="Coils"/>
    </source>
</evidence>
<dbReference type="RefSeq" id="WP_071175097.1">
    <property type="nucleotide sequence ID" value="NZ_CP017831.1"/>
</dbReference>
<evidence type="ECO:0000313" key="2">
    <source>
        <dbReference type="EMBL" id="AOZ95308.1"/>
    </source>
</evidence>